<keyword evidence="4 6" id="KW-0067">ATP-binding</keyword>
<comment type="similarity">
    <text evidence="1">Belongs to the ABC transporter superfamily.</text>
</comment>
<dbReference type="AlphaFoldDB" id="A0A7Y7UK74"/>
<dbReference type="PROSITE" id="PS50893">
    <property type="entry name" value="ABC_TRANSPORTER_2"/>
    <property type="match status" value="1"/>
</dbReference>
<dbReference type="PANTHER" id="PTHR43335:SF4">
    <property type="entry name" value="ABC TRANSPORTER, ATP-BINDING PROTEIN"/>
    <property type="match status" value="1"/>
</dbReference>
<dbReference type="GO" id="GO:0005524">
    <property type="term" value="F:ATP binding"/>
    <property type="evidence" value="ECO:0007669"/>
    <property type="project" value="UniProtKB-KW"/>
</dbReference>
<keyword evidence="2" id="KW-0813">Transport</keyword>
<evidence type="ECO:0000256" key="1">
    <source>
        <dbReference type="ARBA" id="ARBA00005417"/>
    </source>
</evidence>
<dbReference type="InterPro" id="IPR003439">
    <property type="entry name" value="ABC_transporter-like_ATP-bd"/>
</dbReference>
<gene>
    <name evidence="6" type="ORF">HWN39_08705</name>
</gene>
<evidence type="ECO:0000256" key="4">
    <source>
        <dbReference type="ARBA" id="ARBA00022840"/>
    </source>
</evidence>
<accession>A0A7Y7UK74</accession>
<dbReference type="PANTHER" id="PTHR43335">
    <property type="entry name" value="ABC TRANSPORTER, ATP-BINDING PROTEIN"/>
    <property type="match status" value="1"/>
</dbReference>
<dbReference type="Proteomes" id="UP000542889">
    <property type="component" value="Unassembled WGS sequence"/>
</dbReference>
<proteinExistence type="inferred from homology"/>
<evidence type="ECO:0000259" key="5">
    <source>
        <dbReference type="PROSITE" id="PS50893"/>
    </source>
</evidence>
<feature type="domain" description="ABC transporter" evidence="5">
    <location>
        <begin position="2"/>
        <end position="226"/>
    </location>
</feature>
<name>A0A7Y7UK74_LACRH</name>
<dbReference type="GO" id="GO:0016887">
    <property type="term" value="F:ATP hydrolysis activity"/>
    <property type="evidence" value="ECO:0007669"/>
    <property type="project" value="InterPro"/>
</dbReference>
<reference evidence="6 7" key="1">
    <citation type="submission" date="2020-06" db="EMBL/GenBank/DDBJ databases">
        <title>Lactobacillus rhamnosus QC,genome.</title>
        <authorList>
            <person name="Yi H."/>
            <person name="Jin M."/>
        </authorList>
    </citation>
    <scope>NUCLEOTIDE SEQUENCE [LARGE SCALE GENOMIC DNA]</scope>
    <source>
        <strain evidence="6 7">QC</strain>
    </source>
</reference>
<evidence type="ECO:0000313" key="6">
    <source>
        <dbReference type="EMBL" id="NVO88586.1"/>
    </source>
</evidence>
<evidence type="ECO:0000256" key="2">
    <source>
        <dbReference type="ARBA" id="ARBA00022448"/>
    </source>
</evidence>
<dbReference type="EMBL" id="JABXWP010000011">
    <property type="protein sequence ID" value="NVO88586.1"/>
    <property type="molecule type" value="Genomic_DNA"/>
</dbReference>
<sequence length="301" mass="33265">MLKVEQLDKWFGRHQVLHKISFEIKPGHILGLIGANGAGKTTIMKAILGISSFAGHISLNDAPISMNEHKPLVNVGALIEYPGLYPYLTGREQLTLFANGTNRKAKVDAIVAALQLEQFVDVKAKKYSLGMRQKLGIALAFLNQPELVILDEPMNGLDPEATMTLRKLILQQKAQGVSFLISSHILSELQKIVDDVVIIKQGHIVANATTEAILAANQRFLLIQTDHDHVARRTLKQHGYEVQETASALKVKLDSATSINALLKILWDYQLKINRITETQGDLESSLLAVLEDQNIDSEVL</sequence>
<dbReference type="RefSeq" id="WP_176818191.1">
    <property type="nucleotide sequence ID" value="NZ_JABXWP010000011.1"/>
</dbReference>
<dbReference type="PROSITE" id="PS00211">
    <property type="entry name" value="ABC_TRANSPORTER_1"/>
    <property type="match status" value="1"/>
</dbReference>
<keyword evidence="3" id="KW-0547">Nucleotide-binding</keyword>
<comment type="caution">
    <text evidence="6">The sequence shown here is derived from an EMBL/GenBank/DDBJ whole genome shotgun (WGS) entry which is preliminary data.</text>
</comment>
<dbReference type="InterPro" id="IPR027417">
    <property type="entry name" value="P-loop_NTPase"/>
</dbReference>
<organism evidence="6 7">
    <name type="scientific">Lacticaseibacillus rhamnosus</name>
    <name type="common">Lactobacillus rhamnosus</name>
    <dbReference type="NCBI Taxonomy" id="47715"/>
    <lineage>
        <taxon>Bacteria</taxon>
        <taxon>Bacillati</taxon>
        <taxon>Bacillota</taxon>
        <taxon>Bacilli</taxon>
        <taxon>Lactobacillales</taxon>
        <taxon>Lactobacillaceae</taxon>
        <taxon>Lacticaseibacillus</taxon>
    </lineage>
</organism>
<protein>
    <submittedName>
        <fullName evidence="6">ATP-binding cassette domain-containing protein</fullName>
    </submittedName>
</protein>
<dbReference type="SMART" id="SM00382">
    <property type="entry name" value="AAA"/>
    <property type="match status" value="1"/>
</dbReference>
<evidence type="ECO:0000313" key="7">
    <source>
        <dbReference type="Proteomes" id="UP000542889"/>
    </source>
</evidence>
<dbReference type="InterPro" id="IPR003593">
    <property type="entry name" value="AAA+_ATPase"/>
</dbReference>
<dbReference type="SUPFAM" id="SSF52540">
    <property type="entry name" value="P-loop containing nucleoside triphosphate hydrolases"/>
    <property type="match status" value="1"/>
</dbReference>
<dbReference type="Gene3D" id="3.40.50.300">
    <property type="entry name" value="P-loop containing nucleotide triphosphate hydrolases"/>
    <property type="match status" value="1"/>
</dbReference>
<evidence type="ECO:0000256" key="3">
    <source>
        <dbReference type="ARBA" id="ARBA00022741"/>
    </source>
</evidence>
<dbReference type="InterPro" id="IPR017871">
    <property type="entry name" value="ABC_transporter-like_CS"/>
</dbReference>
<dbReference type="Pfam" id="PF00005">
    <property type="entry name" value="ABC_tran"/>
    <property type="match status" value="1"/>
</dbReference>